<dbReference type="AlphaFoldDB" id="A0A9J5YXW6"/>
<name>A0A9J5YXW6_SOLCO</name>
<proteinExistence type="predicted"/>
<accession>A0A9J5YXW6</accession>
<reference evidence="1 2" key="1">
    <citation type="submission" date="2020-09" db="EMBL/GenBank/DDBJ databases">
        <title>De no assembly of potato wild relative species, Solanum commersonii.</title>
        <authorList>
            <person name="Cho K."/>
        </authorList>
    </citation>
    <scope>NUCLEOTIDE SEQUENCE [LARGE SCALE GENOMIC DNA]</scope>
    <source>
        <strain evidence="1">LZ3.2</strain>
        <tissue evidence="1">Leaf</tissue>
    </source>
</reference>
<protein>
    <submittedName>
        <fullName evidence="1">Uncharacterized protein</fullName>
    </submittedName>
</protein>
<organism evidence="1 2">
    <name type="scientific">Solanum commersonii</name>
    <name type="common">Commerson's wild potato</name>
    <name type="synonym">Commerson's nightshade</name>
    <dbReference type="NCBI Taxonomy" id="4109"/>
    <lineage>
        <taxon>Eukaryota</taxon>
        <taxon>Viridiplantae</taxon>
        <taxon>Streptophyta</taxon>
        <taxon>Embryophyta</taxon>
        <taxon>Tracheophyta</taxon>
        <taxon>Spermatophyta</taxon>
        <taxon>Magnoliopsida</taxon>
        <taxon>eudicotyledons</taxon>
        <taxon>Gunneridae</taxon>
        <taxon>Pentapetalae</taxon>
        <taxon>asterids</taxon>
        <taxon>lamiids</taxon>
        <taxon>Solanales</taxon>
        <taxon>Solanaceae</taxon>
        <taxon>Solanoideae</taxon>
        <taxon>Solaneae</taxon>
        <taxon>Solanum</taxon>
    </lineage>
</organism>
<comment type="caution">
    <text evidence="1">The sequence shown here is derived from an EMBL/GenBank/DDBJ whole genome shotgun (WGS) entry which is preliminary data.</text>
</comment>
<evidence type="ECO:0000313" key="2">
    <source>
        <dbReference type="Proteomes" id="UP000824120"/>
    </source>
</evidence>
<dbReference type="OrthoDB" id="1304290at2759"/>
<dbReference type="Proteomes" id="UP000824120">
    <property type="component" value="Chromosome 5"/>
</dbReference>
<evidence type="ECO:0000313" key="1">
    <source>
        <dbReference type="EMBL" id="KAG5605449.1"/>
    </source>
</evidence>
<dbReference type="EMBL" id="JACXVP010000005">
    <property type="protein sequence ID" value="KAG5605449.1"/>
    <property type="molecule type" value="Genomic_DNA"/>
</dbReference>
<sequence>MKPWEVIANQASWIVKKILYARHWLEEKNLQMNEIMEGDEFSIKEMYKELRGEYNKVSWKRLTCNNQGRPTWIFALLDNSKKTLYQR</sequence>
<keyword evidence="2" id="KW-1185">Reference proteome</keyword>
<gene>
    <name evidence="1" type="ORF">H5410_026941</name>
</gene>